<dbReference type="Proteomes" id="UP000233387">
    <property type="component" value="Unassembled WGS sequence"/>
</dbReference>
<name>A0A2N3IJ74_9BACT</name>
<comment type="caution">
    <text evidence="2">The sequence shown here is derived from an EMBL/GenBank/DDBJ whole genome shotgun (WGS) entry which is preliminary data.</text>
</comment>
<proteinExistence type="predicted"/>
<organism evidence="2 3">
    <name type="scientific">Raineya orbicola</name>
    <dbReference type="NCBI Taxonomy" id="2016530"/>
    <lineage>
        <taxon>Bacteria</taxon>
        <taxon>Pseudomonadati</taxon>
        <taxon>Bacteroidota</taxon>
        <taxon>Cytophagia</taxon>
        <taxon>Cytophagales</taxon>
        <taxon>Raineyaceae</taxon>
        <taxon>Raineya</taxon>
    </lineage>
</organism>
<sequence>MKKIYTILLICFSFVQINFATHIVGGDVQMQYLGSGNRYRFIVNLYFDEINGNQEAEDANVILGIYRRRNNTLVQSFTLPKTSQTQVQYQNDACQSQFLRTRLIRYSLDVDLSPTNYNDDQGYYAIWERCCRNNVISNIANPGAAGSVFYLWFPAINIGGSAFRNNSPAFSIPNGDYLCLGQDFVTTNFSATDADGDQLVYSMVTPFNGYSSSSSPNPFASGVPSSYGFPPPTINWLPGFSASNAITSSVGMPLSIDSNNGTLSVNPNRTGLFVFAIRCEEFRGGVKIGESRREFQFLVRECRTNSPPTVSLPLPNNPSQNYVEGDTLTIDASNDANLCFNFKITDSPNENISKITARKISGNFNFRSNPFKVTTTRTNGQGVAFVEFCWIKCLYSRNADDIFVFEVIVQDDACPRPGADTLRVKLRVLPKNNAPPILNILQSTPNVNIAQKIIRVQVGELIEIVFQGTDANNDELVLEMLINGDTTNILGFTLLDSIRRNGYLVSKFRWQPDCRTISQNGEVQNYDIDFILREKNNECDESNTKVSFKLILEDKPVDLSEFLPANIFTPNGDGINDEYFLHNLPEENCFYRFASIKIYNRWGKMVFESSDKNFRWNGENLPSGVYFYLIDYQNTTYKGTLTIMY</sequence>
<accession>A0A2N3IJ74</accession>
<reference evidence="2 3" key="1">
    <citation type="submission" date="2017-06" db="EMBL/GenBank/DDBJ databases">
        <title>Raineya orbicola gen. nov., sp. nov. a slightly thermophilic bacterium of the phylum Bacteroidetes and the description of Raineyaceae fam. nov.</title>
        <authorList>
            <person name="Albuquerque L."/>
            <person name="Polonia A.R.M."/>
            <person name="Barroso C."/>
            <person name="Froufe H.J.C."/>
            <person name="Lage O."/>
            <person name="Lobo-Da-Cunha A."/>
            <person name="Egas C."/>
            <person name="Da Costa M.S."/>
        </authorList>
    </citation>
    <scope>NUCLEOTIDE SEQUENCE [LARGE SCALE GENOMIC DNA]</scope>
    <source>
        <strain evidence="2 3">SPSPC-11</strain>
    </source>
</reference>
<evidence type="ECO:0000313" key="3">
    <source>
        <dbReference type="Proteomes" id="UP000233387"/>
    </source>
</evidence>
<feature type="signal peptide" evidence="1">
    <location>
        <begin position="1"/>
        <end position="20"/>
    </location>
</feature>
<keyword evidence="3" id="KW-1185">Reference proteome</keyword>
<dbReference type="Pfam" id="PF13585">
    <property type="entry name" value="CHU_C"/>
    <property type="match status" value="1"/>
</dbReference>
<keyword evidence="1" id="KW-0732">Signal</keyword>
<protein>
    <submittedName>
        <fullName evidence="2">Gliding motility-associated C-terminal domain</fullName>
    </submittedName>
</protein>
<gene>
    <name evidence="2" type="ORF">Rain11_0687</name>
</gene>
<evidence type="ECO:0000313" key="2">
    <source>
        <dbReference type="EMBL" id="PKQ70308.1"/>
    </source>
</evidence>
<dbReference type="AlphaFoldDB" id="A0A2N3IJ74"/>
<dbReference type="InterPro" id="IPR026341">
    <property type="entry name" value="T9SS_type_B"/>
</dbReference>
<evidence type="ECO:0000256" key="1">
    <source>
        <dbReference type="SAM" id="SignalP"/>
    </source>
</evidence>
<dbReference type="OrthoDB" id="1490014at2"/>
<dbReference type="NCBIfam" id="TIGR04131">
    <property type="entry name" value="Bac_Flav_CTERM"/>
    <property type="match status" value="1"/>
</dbReference>
<dbReference type="EMBL" id="NKXO01000008">
    <property type="protein sequence ID" value="PKQ70308.1"/>
    <property type="molecule type" value="Genomic_DNA"/>
</dbReference>
<feature type="chain" id="PRO_5014943549" evidence="1">
    <location>
        <begin position="21"/>
        <end position="645"/>
    </location>
</feature>
<dbReference type="RefSeq" id="WP_101357950.1">
    <property type="nucleotide sequence ID" value="NZ_NKXO01000008.1"/>
</dbReference>